<dbReference type="GeneID" id="43594549"/>
<feature type="region of interest" description="Disordered" evidence="1">
    <location>
        <begin position="122"/>
        <end position="206"/>
    </location>
</feature>
<name>A0A370U1T4_9HELO</name>
<evidence type="ECO:0000256" key="1">
    <source>
        <dbReference type="SAM" id="MobiDB-lite"/>
    </source>
</evidence>
<accession>A0A370U1T4</accession>
<organism evidence="2 3">
    <name type="scientific">Venustampulla echinocandica</name>
    <dbReference type="NCBI Taxonomy" id="2656787"/>
    <lineage>
        <taxon>Eukaryota</taxon>
        <taxon>Fungi</taxon>
        <taxon>Dikarya</taxon>
        <taxon>Ascomycota</taxon>
        <taxon>Pezizomycotina</taxon>
        <taxon>Leotiomycetes</taxon>
        <taxon>Helotiales</taxon>
        <taxon>Pleuroascaceae</taxon>
        <taxon>Venustampulla</taxon>
    </lineage>
</organism>
<dbReference type="AlphaFoldDB" id="A0A370U1T4"/>
<dbReference type="Proteomes" id="UP000254866">
    <property type="component" value="Unassembled WGS sequence"/>
</dbReference>
<reference evidence="2 3" key="1">
    <citation type="journal article" date="2018" name="IMA Fungus">
        <title>IMA Genome-F 9: Draft genome sequence of Annulohypoxylon stygium, Aspergillus mulundensis, Berkeleyomyces basicola (syn. Thielaviopsis basicola), Ceratocystis smalleyi, two Cercospora beticola strains, Coleophoma cylindrospora, Fusarium fracticaudum, Phialophora cf. hyalina, and Morchella septimelata.</title>
        <authorList>
            <person name="Wingfield B.D."/>
            <person name="Bills G.F."/>
            <person name="Dong Y."/>
            <person name="Huang W."/>
            <person name="Nel W.J."/>
            <person name="Swalarsk-Parry B.S."/>
            <person name="Vaghefi N."/>
            <person name="Wilken P.M."/>
            <person name="An Z."/>
            <person name="de Beer Z.W."/>
            <person name="De Vos L."/>
            <person name="Chen L."/>
            <person name="Duong T.A."/>
            <person name="Gao Y."/>
            <person name="Hammerbacher A."/>
            <person name="Kikkert J.R."/>
            <person name="Li Y."/>
            <person name="Li H."/>
            <person name="Li K."/>
            <person name="Li Q."/>
            <person name="Liu X."/>
            <person name="Ma X."/>
            <person name="Naidoo K."/>
            <person name="Pethybridge S.J."/>
            <person name="Sun J."/>
            <person name="Steenkamp E.T."/>
            <person name="van der Nest M.A."/>
            <person name="van Wyk S."/>
            <person name="Wingfield M.J."/>
            <person name="Xiong C."/>
            <person name="Yue Q."/>
            <person name="Zhang X."/>
        </authorList>
    </citation>
    <scope>NUCLEOTIDE SEQUENCE [LARGE SCALE GENOMIC DNA]</scope>
    <source>
        <strain evidence="2 3">BP 5553</strain>
    </source>
</reference>
<comment type="caution">
    <text evidence="2">The sequence shown here is derived from an EMBL/GenBank/DDBJ whole genome shotgun (WGS) entry which is preliminary data.</text>
</comment>
<dbReference type="RefSeq" id="XP_031874377.1">
    <property type="nucleotide sequence ID" value="XM_032010323.1"/>
</dbReference>
<evidence type="ECO:0000313" key="2">
    <source>
        <dbReference type="EMBL" id="RDL41721.1"/>
    </source>
</evidence>
<dbReference type="EMBL" id="NPIC01000001">
    <property type="protein sequence ID" value="RDL41721.1"/>
    <property type="molecule type" value="Genomic_DNA"/>
</dbReference>
<sequence length="206" mass="23531">MDMYRASINLIGVTSTLLNDASDASTLFSRVSSHITDPDLAREISKWKKRSDIIAKNPAIANARQIFMGDPHDSRQLLVETRGFNDFVRKVGPLSVVASTQDDIERSLKYQEVIRHEIRDAEEAETDRVLRKQQPWQRQPAIPRHVNHRSGYSSEIRREISPPPFPVIGYDQSRPPSGSSPVNWPRGEDQDSPCAKRPRYNNPRFD</sequence>
<gene>
    <name evidence="2" type="ORF">BP5553_01700</name>
</gene>
<evidence type="ECO:0000313" key="3">
    <source>
        <dbReference type="Proteomes" id="UP000254866"/>
    </source>
</evidence>
<protein>
    <submittedName>
        <fullName evidence="2">Uncharacterized protein</fullName>
    </submittedName>
</protein>
<keyword evidence="3" id="KW-1185">Reference proteome</keyword>
<proteinExistence type="predicted"/>